<proteinExistence type="predicted"/>
<dbReference type="EMBL" id="MCRJ01000017">
    <property type="protein sequence ID" value="ODN71605.1"/>
    <property type="molecule type" value="Genomic_DNA"/>
</dbReference>
<accession>A0A1E3H645</accession>
<keyword evidence="3" id="KW-1185">Reference proteome</keyword>
<evidence type="ECO:0000313" key="3">
    <source>
        <dbReference type="Proteomes" id="UP000094622"/>
    </source>
</evidence>
<name>A0A1E3H645_9HYPH</name>
<evidence type="ECO:0000313" key="2">
    <source>
        <dbReference type="EMBL" id="ODN71605.1"/>
    </source>
</evidence>
<organism evidence="2 3">
    <name type="scientific">Methylobrevis pamukkalensis</name>
    <dbReference type="NCBI Taxonomy" id="1439726"/>
    <lineage>
        <taxon>Bacteria</taxon>
        <taxon>Pseudomonadati</taxon>
        <taxon>Pseudomonadota</taxon>
        <taxon>Alphaproteobacteria</taxon>
        <taxon>Hyphomicrobiales</taxon>
        <taxon>Pleomorphomonadaceae</taxon>
        <taxon>Methylobrevis</taxon>
    </lineage>
</organism>
<sequence length="437" mass="46399">MPGRHMGGPQRADQKPPHEGGIAEAHVGLGRVDVDVHLVRVERQEQGDGRIAVGRHHVGIAGPYGAEQRLVAHRPAVDEQELGQRIGLVIGAEAGKAGKRHALAQRVEGKGIRHEVGAHHVGDAPAAGVLAGVGGQVQGRAVGAGQGEAHLRRGEGEPLDHVGDRRGLGAVGLEELEARGRCKEQVANLDPRPARKRRRPHLALLAAGDGERPAMRFAGVAGLDRQGRDRADRRQRLAAKAEGADVEEIVFRELGGAVPVDREFEIGPGHAGPVVGDPDQRLAAGGRDDLDPPRPGVDGVLDQFLHDARRPLHHLAGRDAVDRRFGELANGHGDPGRVAWAGDGAGFARLAPSLRDGLRPLRSVAWKRQSRRQGPRLRTGVAGIRVLGKEDQNIPKMPFFFGSSSGSGIATGYWSDGRRYSVGGATRRGRTGLPAES</sequence>
<comment type="caution">
    <text evidence="2">The sequence shown here is derived from an EMBL/GenBank/DDBJ whole genome shotgun (WGS) entry which is preliminary data.</text>
</comment>
<feature type="region of interest" description="Disordered" evidence="1">
    <location>
        <begin position="1"/>
        <end position="23"/>
    </location>
</feature>
<evidence type="ECO:0000256" key="1">
    <source>
        <dbReference type="SAM" id="MobiDB-lite"/>
    </source>
</evidence>
<protein>
    <submittedName>
        <fullName evidence="2">Uncharacterized protein</fullName>
    </submittedName>
</protein>
<dbReference type="AlphaFoldDB" id="A0A1E3H645"/>
<reference evidence="2 3" key="1">
    <citation type="submission" date="2016-07" db="EMBL/GenBank/DDBJ databases">
        <title>Draft Genome Sequence of Methylobrevis pamukkalensis PK2.</title>
        <authorList>
            <person name="Vasilenko O.V."/>
            <person name="Doronina N.V."/>
            <person name="Shmareva M.N."/>
            <person name="Tarlachkov S.V."/>
            <person name="Mustakhimov I."/>
            <person name="Trotsenko Y.A."/>
        </authorList>
    </citation>
    <scope>NUCLEOTIDE SEQUENCE [LARGE SCALE GENOMIC DNA]</scope>
    <source>
        <strain evidence="2 3">PK2</strain>
    </source>
</reference>
<dbReference type="Proteomes" id="UP000094622">
    <property type="component" value="Unassembled WGS sequence"/>
</dbReference>
<gene>
    <name evidence="2" type="ORF">A6302_01026</name>
</gene>